<dbReference type="RefSeq" id="WP_104914018.1">
    <property type="nucleotide sequence ID" value="NZ_CP026923.1"/>
</dbReference>
<keyword evidence="2" id="KW-1185">Reference proteome</keyword>
<dbReference type="EMBL" id="CP026923">
    <property type="protein sequence ID" value="AVG24559.1"/>
    <property type="molecule type" value="Genomic_DNA"/>
</dbReference>
<evidence type="ECO:0000313" key="2">
    <source>
        <dbReference type="Proteomes" id="UP000243077"/>
    </source>
</evidence>
<evidence type="ECO:0000313" key="1">
    <source>
        <dbReference type="EMBL" id="AVG24559.1"/>
    </source>
</evidence>
<proteinExistence type="predicted"/>
<accession>A0A2L2BSC4</accession>
<gene>
    <name evidence="1" type="ORF">C3B54_111624</name>
</gene>
<organism evidence="1 2">
    <name type="scientific">Pontimonas salivibrio</name>
    <dbReference type="NCBI Taxonomy" id="1159327"/>
    <lineage>
        <taxon>Bacteria</taxon>
        <taxon>Bacillati</taxon>
        <taxon>Actinomycetota</taxon>
        <taxon>Actinomycetes</taxon>
        <taxon>Micrococcales</taxon>
        <taxon>Microbacteriaceae</taxon>
        <taxon>Pontimonas</taxon>
    </lineage>
</organism>
<reference evidence="1 2" key="1">
    <citation type="submission" date="2018-02" db="EMBL/GenBank/DDBJ databases">
        <title>Complete genome of the streamlined marine actinobacterium Pontimonas salivibrio CL-TW6 adapted to coastal planktonic lifestype.</title>
        <authorList>
            <person name="Cho B.C."/>
            <person name="Hardies S.C."/>
            <person name="Jang G.I."/>
            <person name="Hwang C.Y."/>
        </authorList>
    </citation>
    <scope>NUCLEOTIDE SEQUENCE [LARGE SCALE GENOMIC DNA]</scope>
    <source>
        <strain evidence="1 2">CL-TW6</strain>
    </source>
</reference>
<sequence>MSLTGVAPWLSANLGPVLQTRLPLGALLHAQWKGGVFGRYDVLLRSLVAQQLLRDKPPTRATKETSWYHTMQSLRANKDTLVAFKDLARAVKDVGLDPDFPIGISPRGSLLDGAHRFAIALARNEATIAIDVRMSKRLRPFERRWFVDAGLPEQALLAMDAELDRAMAHTGVDTIVVTPSTSQPTRSWLAPLLPAGMKVVREWSVSLPQAEVSELERIMRDIPWHEKASKRQPARTELREGSLEVVRLRLAHHQLERIKKTSTARDIVAAEFEQSLRDAIGRVAVVGQTYQHNRGALNLLSRHGWHHQAGTTWQ</sequence>
<protein>
    <submittedName>
        <fullName evidence="1">Uncharacterized protein</fullName>
    </submittedName>
</protein>
<dbReference type="KEGG" id="psai:C3B54_111624"/>
<name>A0A2L2BSC4_9MICO</name>
<dbReference type="Proteomes" id="UP000243077">
    <property type="component" value="Chromosome"/>
</dbReference>
<dbReference type="AlphaFoldDB" id="A0A2L2BSC4"/>